<keyword evidence="3 9" id="KW-0813">Transport</keyword>
<protein>
    <submittedName>
        <fullName evidence="13">TonB-dependent receptor</fullName>
    </submittedName>
</protein>
<reference evidence="13 15" key="2">
    <citation type="submission" date="2020-02" db="EMBL/GenBank/DDBJ databases">
        <title>Genome sequence of Parvularcula flava strain NH6-79.</title>
        <authorList>
            <person name="Abdul Karim M.H."/>
            <person name="Lam M.Q."/>
            <person name="Chen S.J."/>
            <person name="Yahya A."/>
            <person name="Shahir S."/>
            <person name="Shamsir M.S."/>
            <person name="Chong C.S."/>
        </authorList>
    </citation>
    <scope>NUCLEOTIDE SEQUENCE [LARGE SCALE GENOMIC DNA]</scope>
    <source>
        <strain evidence="13 15">NH6-79</strain>
    </source>
</reference>
<evidence type="ECO:0000256" key="1">
    <source>
        <dbReference type="ARBA" id="ARBA00004571"/>
    </source>
</evidence>
<dbReference type="GO" id="GO:0015344">
    <property type="term" value="F:siderophore uptake transmembrane transporter activity"/>
    <property type="evidence" value="ECO:0007669"/>
    <property type="project" value="TreeGrafter"/>
</dbReference>
<dbReference type="InterPro" id="IPR036942">
    <property type="entry name" value="Beta-barrel_TonB_sf"/>
</dbReference>
<keyword evidence="7 9" id="KW-0472">Membrane</keyword>
<evidence type="ECO:0000256" key="5">
    <source>
        <dbReference type="ARBA" id="ARBA00022692"/>
    </source>
</evidence>
<dbReference type="InterPro" id="IPR000531">
    <property type="entry name" value="Beta-barrel_TonB"/>
</dbReference>
<proteinExistence type="inferred from homology"/>
<keyword evidence="6" id="KW-0798">TonB box</keyword>
<dbReference type="SUPFAM" id="SSF56935">
    <property type="entry name" value="Porins"/>
    <property type="match status" value="1"/>
</dbReference>
<evidence type="ECO:0000256" key="8">
    <source>
        <dbReference type="ARBA" id="ARBA00023237"/>
    </source>
</evidence>
<dbReference type="EMBL" id="VCJR02000002">
    <property type="protein sequence ID" value="NHK28706.1"/>
    <property type="molecule type" value="Genomic_DNA"/>
</dbReference>
<dbReference type="PROSITE" id="PS01156">
    <property type="entry name" value="TONB_DEPENDENT_REC_2"/>
    <property type="match status" value="1"/>
</dbReference>
<keyword evidence="8 9" id="KW-0998">Cell outer membrane</keyword>
<dbReference type="Gene3D" id="2.40.170.20">
    <property type="entry name" value="TonB-dependent receptor, beta-barrel domain"/>
    <property type="match status" value="1"/>
</dbReference>
<evidence type="ECO:0000313" key="14">
    <source>
        <dbReference type="Proteomes" id="UP000621856"/>
    </source>
</evidence>
<evidence type="ECO:0000313" key="12">
    <source>
        <dbReference type="EMBL" id="GGH99272.1"/>
    </source>
</evidence>
<gene>
    <name evidence="13" type="ORF">FF098_012370</name>
    <name evidence="12" type="ORF">GCM10011355_24840</name>
</gene>
<feature type="short sequence motif" description="TonB C-terminal box" evidence="10">
    <location>
        <begin position="383"/>
        <end position="400"/>
    </location>
</feature>
<dbReference type="Proteomes" id="UP000621856">
    <property type="component" value="Unassembled WGS sequence"/>
</dbReference>
<feature type="domain" description="TonB-dependent receptor-like beta-barrel" evidence="11">
    <location>
        <begin position="27"/>
        <end position="359"/>
    </location>
</feature>
<keyword evidence="5 9" id="KW-0812">Transmembrane</keyword>
<dbReference type="GO" id="GO:0044718">
    <property type="term" value="P:siderophore transmembrane transport"/>
    <property type="evidence" value="ECO:0007669"/>
    <property type="project" value="TreeGrafter"/>
</dbReference>
<dbReference type="EMBL" id="BMGZ01000002">
    <property type="protein sequence ID" value="GGH99272.1"/>
    <property type="molecule type" value="Genomic_DNA"/>
</dbReference>
<reference evidence="12" key="1">
    <citation type="journal article" date="2014" name="Int. J. Syst. Evol. Microbiol.">
        <title>Complete genome sequence of Corynebacterium casei LMG S-19264T (=DSM 44701T), isolated from a smear-ripened cheese.</title>
        <authorList>
            <consortium name="US DOE Joint Genome Institute (JGI-PGF)"/>
            <person name="Walter F."/>
            <person name="Albersmeier A."/>
            <person name="Kalinowski J."/>
            <person name="Ruckert C."/>
        </authorList>
    </citation>
    <scope>NUCLEOTIDE SEQUENCE</scope>
    <source>
        <strain evidence="12">CGMCC 1.14984</strain>
    </source>
</reference>
<sequence>MLDIELTGYHTKSSITQDVFNRWGPYSAEIESWGFDARNTSRIAAHEIVYGIEHRNDTVMSEYDEGTDLSYWAWDPEIGRFEEEGKVWGAYVQDHWQVTAPLLISVGARYDSYALDQVTYGDDTESDGFSGNAGLVYALTPDLAFSAGYAEAMRGKEVGDAFTLERRPGRITLAPDLDAERVGNAEAGLVYDNGTLRAGASVYQMEIRDVIMDQLGGGPAPQDATYYENVGTLEAGGIELRVGYSWDALRADLFYTTYDSELNGNTVEGYEQIGLANASGDAWNFSLGWTPVPDLELAWNLKHVQDLNDIVVLHRGVEIGWIDELQTVDKPGYTVNDIYLHWTPAEYDGFRLSFAVQNLFDVAYRDHASVADYNHIPDWEGVAGVREAGRDVRLTVAYDF</sequence>
<evidence type="ECO:0000256" key="3">
    <source>
        <dbReference type="ARBA" id="ARBA00022448"/>
    </source>
</evidence>
<evidence type="ECO:0000256" key="6">
    <source>
        <dbReference type="ARBA" id="ARBA00023077"/>
    </source>
</evidence>
<keyword evidence="13" id="KW-0675">Receptor</keyword>
<comment type="similarity">
    <text evidence="2 9">Belongs to the TonB-dependent receptor family.</text>
</comment>
<dbReference type="GO" id="GO:0009279">
    <property type="term" value="C:cell outer membrane"/>
    <property type="evidence" value="ECO:0007669"/>
    <property type="project" value="UniProtKB-SubCell"/>
</dbReference>
<evidence type="ECO:0000256" key="4">
    <source>
        <dbReference type="ARBA" id="ARBA00022452"/>
    </source>
</evidence>
<evidence type="ECO:0000256" key="9">
    <source>
        <dbReference type="PROSITE-ProRule" id="PRU01360"/>
    </source>
</evidence>
<accession>A0A8J3EV41</accession>
<comment type="caution">
    <text evidence="12">The sequence shown here is derived from an EMBL/GenBank/DDBJ whole genome shotgun (WGS) entry which is preliminary data.</text>
</comment>
<evidence type="ECO:0000259" key="11">
    <source>
        <dbReference type="Pfam" id="PF00593"/>
    </source>
</evidence>
<dbReference type="PROSITE" id="PS52016">
    <property type="entry name" value="TONB_DEPENDENT_REC_3"/>
    <property type="match status" value="1"/>
</dbReference>
<evidence type="ECO:0000313" key="13">
    <source>
        <dbReference type="EMBL" id="NHK28706.1"/>
    </source>
</evidence>
<dbReference type="PANTHER" id="PTHR30069:SF41">
    <property type="entry name" value="HEME_HEMOPEXIN UTILIZATION PROTEIN C"/>
    <property type="match status" value="1"/>
</dbReference>
<evidence type="ECO:0000256" key="2">
    <source>
        <dbReference type="ARBA" id="ARBA00009810"/>
    </source>
</evidence>
<dbReference type="AlphaFoldDB" id="A0A8J3EV41"/>
<keyword evidence="15" id="KW-1185">Reference proteome</keyword>
<dbReference type="Pfam" id="PF00593">
    <property type="entry name" value="TonB_dep_Rec_b-barrel"/>
    <property type="match status" value="1"/>
</dbReference>
<dbReference type="InterPro" id="IPR010917">
    <property type="entry name" value="TonB_rcpt_CS"/>
</dbReference>
<reference evidence="12" key="3">
    <citation type="submission" date="2020-09" db="EMBL/GenBank/DDBJ databases">
        <authorList>
            <person name="Sun Q."/>
            <person name="Zhou Y."/>
        </authorList>
    </citation>
    <scope>NUCLEOTIDE SEQUENCE</scope>
    <source>
        <strain evidence="12">CGMCC 1.14984</strain>
    </source>
</reference>
<dbReference type="InterPro" id="IPR039426">
    <property type="entry name" value="TonB-dep_rcpt-like"/>
</dbReference>
<keyword evidence="4 9" id="KW-1134">Transmembrane beta strand</keyword>
<name>A0A8J3EV41_9PROT</name>
<comment type="subcellular location">
    <subcellularLocation>
        <location evidence="1 9">Cell outer membrane</location>
        <topology evidence="1 9">Multi-pass membrane protein</topology>
    </subcellularLocation>
</comment>
<organism evidence="12 14">
    <name type="scientific">Aquisalinus luteolus</name>
    <dbReference type="NCBI Taxonomy" id="1566827"/>
    <lineage>
        <taxon>Bacteria</taxon>
        <taxon>Pseudomonadati</taxon>
        <taxon>Pseudomonadota</taxon>
        <taxon>Alphaproteobacteria</taxon>
        <taxon>Parvularculales</taxon>
        <taxon>Parvularculaceae</taxon>
        <taxon>Aquisalinus</taxon>
    </lineage>
</organism>
<evidence type="ECO:0000256" key="10">
    <source>
        <dbReference type="PROSITE-ProRule" id="PRU10144"/>
    </source>
</evidence>
<dbReference type="PANTHER" id="PTHR30069">
    <property type="entry name" value="TONB-DEPENDENT OUTER MEMBRANE RECEPTOR"/>
    <property type="match status" value="1"/>
</dbReference>
<evidence type="ECO:0000313" key="15">
    <source>
        <dbReference type="Proteomes" id="UP000818603"/>
    </source>
</evidence>
<evidence type="ECO:0000256" key="7">
    <source>
        <dbReference type="ARBA" id="ARBA00023136"/>
    </source>
</evidence>
<dbReference type="Proteomes" id="UP000818603">
    <property type="component" value="Unassembled WGS sequence"/>
</dbReference>